<dbReference type="NCBIfam" id="TIGR01484">
    <property type="entry name" value="HAD-SF-IIB"/>
    <property type="match status" value="1"/>
</dbReference>
<organism evidence="1 2">
    <name type="scientific">Enterococcus sulfureus ATCC 49903</name>
    <dbReference type="NCBI Taxonomy" id="1140003"/>
    <lineage>
        <taxon>Bacteria</taxon>
        <taxon>Bacillati</taxon>
        <taxon>Bacillota</taxon>
        <taxon>Bacilli</taxon>
        <taxon>Lactobacillales</taxon>
        <taxon>Enterococcaceae</taxon>
        <taxon>Enterococcus</taxon>
    </lineage>
</organism>
<evidence type="ECO:0008006" key="3">
    <source>
        <dbReference type="Google" id="ProtNLM"/>
    </source>
</evidence>
<dbReference type="PATRIC" id="fig|1140003.3.peg.1985"/>
<dbReference type="OrthoDB" id="9810101at2"/>
<dbReference type="Gene3D" id="3.40.50.1000">
    <property type="entry name" value="HAD superfamily/HAD-like"/>
    <property type="match status" value="1"/>
</dbReference>
<evidence type="ECO:0000313" key="2">
    <source>
        <dbReference type="Proteomes" id="UP000015961"/>
    </source>
</evidence>
<reference evidence="1 2" key="1">
    <citation type="submission" date="2013-03" db="EMBL/GenBank/DDBJ databases">
        <title>The Genome Sequence of Enterococcus sulfureus ATCC_49903 (PacBio/Illumina hybrid assembly).</title>
        <authorList>
            <consortium name="The Broad Institute Genomics Platform"/>
            <consortium name="The Broad Institute Genome Sequencing Center for Infectious Disease"/>
            <person name="Earl A."/>
            <person name="Russ C."/>
            <person name="Gilmore M."/>
            <person name="Surin D."/>
            <person name="Walker B."/>
            <person name="Young S."/>
            <person name="Zeng Q."/>
            <person name="Gargeya S."/>
            <person name="Fitzgerald M."/>
            <person name="Haas B."/>
            <person name="Abouelleil A."/>
            <person name="Allen A.W."/>
            <person name="Alvarado L."/>
            <person name="Arachchi H.M."/>
            <person name="Berlin A.M."/>
            <person name="Chapman S.B."/>
            <person name="Gainer-Dewar J."/>
            <person name="Goldberg J."/>
            <person name="Griggs A."/>
            <person name="Gujja S."/>
            <person name="Hansen M."/>
            <person name="Howarth C."/>
            <person name="Imamovic A."/>
            <person name="Ireland A."/>
            <person name="Larimer J."/>
            <person name="McCowan C."/>
            <person name="Murphy C."/>
            <person name="Pearson M."/>
            <person name="Poon T.W."/>
            <person name="Priest M."/>
            <person name="Roberts A."/>
            <person name="Saif S."/>
            <person name="Shea T."/>
            <person name="Sisk P."/>
            <person name="Sykes S."/>
            <person name="Wortman J."/>
            <person name="Nusbaum C."/>
            <person name="Birren B."/>
        </authorList>
    </citation>
    <scope>NUCLEOTIDE SEQUENCE [LARGE SCALE GENOMIC DNA]</scope>
    <source>
        <strain evidence="1 2">ATCC 49903</strain>
    </source>
</reference>
<dbReference type="AlphaFoldDB" id="S0NYB6"/>
<sequence length="257" mass="28936">MQKKYFFFDIDGTLTDRVTNEVIPSAKRTLDQLQANGHFVAIATGRAHYKARPIMEALGLHNMVCAGGGAIVIEDQLVGNRPLDLEKAKQIAKEAEQLGLGVLFALSDSQEVVSKDDRFVTQVGPRQEPTTYRIDDTLDIEQLETIYKLYIALPKTSQQILTTKDVLPSLYYVPEYLMYQIDEKDQGIRQLMAQLNAPLADVVVFGDDTNDLVMFDPDWFSIAMGNAVDELKERADFVTKANTEDGIEYACRQYGWI</sequence>
<dbReference type="eggNOG" id="COG0561">
    <property type="taxonomic scope" value="Bacteria"/>
</dbReference>
<dbReference type="EMBL" id="ASWO01000007">
    <property type="protein sequence ID" value="EOT82910.1"/>
    <property type="molecule type" value="Genomic_DNA"/>
</dbReference>
<dbReference type="SUPFAM" id="SSF56784">
    <property type="entry name" value="HAD-like"/>
    <property type="match status" value="1"/>
</dbReference>
<dbReference type="GO" id="GO:0016791">
    <property type="term" value="F:phosphatase activity"/>
    <property type="evidence" value="ECO:0007669"/>
    <property type="project" value="TreeGrafter"/>
</dbReference>
<dbReference type="InterPro" id="IPR036412">
    <property type="entry name" value="HAD-like_sf"/>
</dbReference>
<dbReference type="GO" id="GO:0000287">
    <property type="term" value="F:magnesium ion binding"/>
    <property type="evidence" value="ECO:0007669"/>
    <property type="project" value="TreeGrafter"/>
</dbReference>
<keyword evidence="2" id="KW-1185">Reference proteome</keyword>
<dbReference type="Pfam" id="PF08282">
    <property type="entry name" value="Hydrolase_3"/>
    <property type="match status" value="1"/>
</dbReference>
<dbReference type="RefSeq" id="WP_016186490.1">
    <property type="nucleotide sequence ID" value="NZ_ASWO01000007.1"/>
</dbReference>
<dbReference type="PANTHER" id="PTHR10000:SF8">
    <property type="entry name" value="HAD SUPERFAMILY HYDROLASE-LIKE, TYPE 3"/>
    <property type="match status" value="1"/>
</dbReference>
<dbReference type="STRING" id="1140003.OMY_02058"/>
<dbReference type="InterPro" id="IPR006379">
    <property type="entry name" value="HAD-SF_hydro_IIB"/>
</dbReference>
<evidence type="ECO:0000313" key="1">
    <source>
        <dbReference type="EMBL" id="EOT82910.1"/>
    </source>
</evidence>
<protein>
    <recommendedName>
        <fullName evidence="3">HAD superfamily hydrolase</fullName>
    </recommendedName>
</protein>
<name>S0NYB6_9ENTE</name>
<proteinExistence type="predicted"/>
<dbReference type="Proteomes" id="UP000015961">
    <property type="component" value="Unassembled WGS sequence"/>
</dbReference>
<comment type="caution">
    <text evidence="1">The sequence shown here is derived from an EMBL/GenBank/DDBJ whole genome shotgun (WGS) entry which is preliminary data.</text>
</comment>
<dbReference type="Gene3D" id="3.30.1240.10">
    <property type="match status" value="1"/>
</dbReference>
<gene>
    <name evidence="1" type="ORF">I573_02023</name>
</gene>
<dbReference type="GO" id="GO:0005829">
    <property type="term" value="C:cytosol"/>
    <property type="evidence" value="ECO:0007669"/>
    <property type="project" value="TreeGrafter"/>
</dbReference>
<dbReference type="PANTHER" id="PTHR10000">
    <property type="entry name" value="PHOSPHOSERINE PHOSPHATASE"/>
    <property type="match status" value="1"/>
</dbReference>
<accession>S0NYB6</accession>
<dbReference type="InterPro" id="IPR023214">
    <property type="entry name" value="HAD_sf"/>
</dbReference>